<dbReference type="Pfam" id="PF20446">
    <property type="entry name" value="ABC_N"/>
    <property type="match status" value="1"/>
</dbReference>
<evidence type="ECO:0000313" key="4">
    <source>
        <dbReference type="EMBL" id="KAJ3040773.1"/>
    </source>
</evidence>
<feature type="compositionally biased region" description="Polar residues" evidence="1">
    <location>
        <begin position="51"/>
        <end position="64"/>
    </location>
</feature>
<dbReference type="EMBL" id="JADGJD010001534">
    <property type="protein sequence ID" value="KAJ3040773.1"/>
    <property type="molecule type" value="Genomic_DNA"/>
</dbReference>
<dbReference type="AlphaFoldDB" id="A0AAD5S5Y5"/>
<comment type="caution">
    <text evidence="4">The sequence shown here is derived from an EMBL/GenBank/DDBJ whole genome shotgun (WGS) entry which is preliminary data.</text>
</comment>
<feature type="region of interest" description="Disordered" evidence="1">
    <location>
        <begin position="1"/>
        <end position="64"/>
    </location>
</feature>
<keyword evidence="5" id="KW-1185">Reference proteome</keyword>
<organism evidence="4 5">
    <name type="scientific">Rhizophlyctis rosea</name>
    <dbReference type="NCBI Taxonomy" id="64517"/>
    <lineage>
        <taxon>Eukaryota</taxon>
        <taxon>Fungi</taxon>
        <taxon>Fungi incertae sedis</taxon>
        <taxon>Chytridiomycota</taxon>
        <taxon>Chytridiomycota incertae sedis</taxon>
        <taxon>Chytridiomycetes</taxon>
        <taxon>Rhizophlyctidales</taxon>
        <taxon>Rhizophlyctidaceae</taxon>
        <taxon>Rhizophlyctis</taxon>
    </lineage>
</organism>
<evidence type="ECO:0000259" key="3">
    <source>
        <dbReference type="Pfam" id="PF20446"/>
    </source>
</evidence>
<dbReference type="InterPro" id="IPR019195">
    <property type="entry name" value="ABC_ATPase_put"/>
</dbReference>
<feature type="compositionally biased region" description="Gly residues" evidence="1">
    <location>
        <begin position="13"/>
        <end position="28"/>
    </location>
</feature>
<evidence type="ECO:0000313" key="5">
    <source>
        <dbReference type="Proteomes" id="UP001212841"/>
    </source>
</evidence>
<accession>A0AAD5S5Y5</accession>
<dbReference type="PANTHER" id="PTHR38149:SF1">
    <property type="entry name" value="ATPASE"/>
    <property type="match status" value="1"/>
</dbReference>
<dbReference type="Pfam" id="PF09818">
    <property type="entry name" value="ABC_ATPase"/>
    <property type="match status" value="1"/>
</dbReference>
<dbReference type="Proteomes" id="UP001212841">
    <property type="component" value="Unassembled WGS sequence"/>
</dbReference>
<dbReference type="PANTHER" id="PTHR38149">
    <property type="entry name" value="ATPASE"/>
    <property type="match status" value="1"/>
</dbReference>
<gene>
    <name evidence="4" type="ORF">HK097_002473</name>
</gene>
<dbReference type="InterPro" id="IPR046833">
    <property type="entry name" value="ABC_N"/>
</dbReference>
<protein>
    <submittedName>
        <fullName evidence="4">Uncharacterized protein</fullName>
    </submittedName>
</protein>
<feature type="domain" description="ATPase of the ABC class N-terminal" evidence="3">
    <location>
        <begin position="72"/>
        <end position="237"/>
    </location>
</feature>
<reference evidence="4" key="1">
    <citation type="submission" date="2020-05" db="EMBL/GenBank/DDBJ databases">
        <title>Phylogenomic resolution of chytrid fungi.</title>
        <authorList>
            <person name="Stajich J.E."/>
            <person name="Amses K."/>
            <person name="Simmons R."/>
            <person name="Seto K."/>
            <person name="Myers J."/>
            <person name="Bonds A."/>
            <person name="Quandt C.A."/>
            <person name="Barry K."/>
            <person name="Liu P."/>
            <person name="Grigoriev I."/>
            <person name="Longcore J.E."/>
            <person name="James T.Y."/>
        </authorList>
    </citation>
    <scope>NUCLEOTIDE SEQUENCE</scope>
    <source>
        <strain evidence="4">JEL0318</strain>
    </source>
</reference>
<feature type="domain" description="ATPase of the ABC class C-terminal" evidence="2">
    <location>
        <begin position="244"/>
        <end position="495"/>
    </location>
</feature>
<evidence type="ECO:0000259" key="2">
    <source>
        <dbReference type="Pfam" id="PF09818"/>
    </source>
</evidence>
<sequence>MPRPDGTYSYGRSGRGYHGGAAGGAGGHGRGRGAYYKEKYGGGRSREQRNDSVSNLVEPTTTGPESIRNISDLVATLHSIDRSGYGAYKEIKGAYSFPNGVELRIDNVQSDPYAPPSKMRVRVPQQLAGFPDTLYSSRIRRIALEHYITRAFWNFVHSEQLDVAHKNTGWSGSKGADFNIDKPGQQVLERSSVDISREYVEAKFTLGLPAQGRNILGRQAVALLMEQLPRIVNTSMMFQAFNVQDVTNFVNCIEDQEALRRAIKEAGLIAFIRNGAILPRQSGASDLPMQTTKTIPFQTPQTLSKTFKLPNRGTITGMAIPAGITLIAGGGFHGKSTLLDALQLGVYNHVPGDGREFVVADQSLMKIRAEDGRSVKGVDISPFIGVLPFGQGTERFSTADASGSTSMAANIQEALETGCTGFLFDEDTCATNFLIRDLRMQMLISKENEPITPLISKIRSLYTEQNCSSILVVGGSGSYLDVADLVISMESYVPNKS</sequence>
<evidence type="ECO:0000256" key="1">
    <source>
        <dbReference type="SAM" id="MobiDB-lite"/>
    </source>
</evidence>
<proteinExistence type="predicted"/>
<dbReference type="InterPro" id="IPR046834">
    <property type="entry name" value="ABC_ATPase_C"/>
</dbReference>
<feature type="compositionally biased region" description="Basic and acidic residues" evidence="1">
    <location>
        <begin position="35"/>
        <end position="50"/>
    </location>
</feature>
<name>A0AAD5S5Y5_9FUNG</name>